<accession>A7WQA1</accession>
<evidence type="ECO:0000256" key="1">
    <source>
        <dbReference type="SAM" id="Phobius"/>
    </source>
</evidence>
<keyword evidence="1" id="KW-0472">Membrane</keyword>
<evidence type="ECO:0000256" key="2">
    <source>
        <dbReference type="SAM" id="SignalP"/>
    </source>
</evidence>
<feature type="chain" id="PRO_5002714870" description="EB domain-containing protein" evidence="2">
    <location>
        <begin position="21"/>
        <end position="131"/>
    </location>
</feature>
<proteinExistence type="evidence at transcript level"/>
<keyword evidence="1" id="KW-0812">Transmembrane</keyword>
<feature type="transmembrane region" description="Helical" evidence="1">
    <location>
        <begin position="88"/>
        <end position="109"/>
    </location>
</feature>
<dbReference type="EMBL" id="EF134279">
    <property type="protein sequence ID" value="ABV22393.1"/>
    <property type="molecule type" value="mRNA"/>
</dbReference>
<evidence type="ECO:0008006" key="4">
    <source>
        <dbReference type="Google" id="ProtNLM"/>
    </source>
</evidence>
<sequence length="131" mass="13529">MSFLVVKLAVLAWISSGSVAGCNVNSGGSCWWFNCYKSRGPTECINGACICQSGYCAQSGRCIMEKSLSVTGNITGAVALPETKANSFVPLAVIGGMFAIALLPLGVACRMSRASSQPNERALLDSDGLAA</sequence>
<reference evidence="3" key="1">
    <citation type="journal article" date="2007" name="Proc. Natl. Acad. Sci. U.S.A.">
        <title>Spliced leader RNA trans-splicing in dinoflagellates.</title>
        <authorList>
            <person name="Zhang H."/>
            <person name="Hou Y."/>
            <person name="Miranda L."/>
            <person name="Campbell D.A."/>
            <person name="Sturm N.R."/>
            <person name="Gaasterland T."/>
            <person name="Lin S."/>
        </authorList>
    </citation>
    <scope>NUCLEOTIDE SEQUENCE</scope>
    <source>
        <strain evidence="3">Nsc-cDNA39-3</strain>
    </source>
</reference>
<keyword evidence="2" id="KW-0732">Signal</keyword>
<protein>
    <recommendedName>
        <fullName evidence="4">EB domain-containing protein</fullName>
    </recommendedName>
</protein>
<keyword evidence="1" id="KW-1133">Transmembrane helix</keyword>
<feature type="signal peptide" evidence="2">
    <location>
        <begin position="1"/>
        <end position="20"/>
    </location>
</feature>
<name>A7WQA1_NOCSC</name>
<dbReference type="AlphaFoldDB" id="A7WQA1"/>
<dbReference type="PROSITE" id="PS51257">
    <property type="entry name" value="PROKAR_LIPOPROTEIN"/>
    <property type="match status" value="1"/>
</dbReference>
<evidence type="ECO:0000313" key="3">
    <source>
        <dbReference type="EMBL" id="ABV22393.1"/>
    </source>
</evidence>
<organism evidence="3">
    <name type="scientific">Noctiluca scintillans</name>
    <name type="common">Sea sparkle</name>
    <name type="synonym">Red tide dinoflagellate</name>
    <dbReference type="NCBI Taxonomy" id="2966"/>
    <lineage>
        <taxon>Eukaryota</taxon>
        <taxon>Sar</taxon>
        <taxon>Alveolata</taxon>
        <taxon>Dinophyceae</taxon>
        <taxon>Noctilucales</taxon>
        <taxon>Noctilucaceae</taxon>
        <taxon>Noctiluca</taxon>
    </lineage>
</organism>